<name>A0ABZ2PHH0_9NOCA</name>
<protein>
    <submittedName>
        <fullName evidence="1">Uncharacterized protein</fullName>
    </submittedName>
</protein>
<dbReference type="EMBL" id="CP147846">
    <property type="protein sequence ID" value="WXG68545.1"/>
    <property type="molecule type" value="Genomic_DNA"/>
</dbReference>
<accession>A0ABZ2PHH0</accession>
<dbReference type="Proteomes" id="UP001432000">
    <property type="component" value="Chromosome"/>
</dbReference>
<keyword evidence="2" id="KW-1185">Reference proteome</keyword>
<evidence type="ECO:0000313" key="1">
    <source>
        <dbReference type="EMBL" id="WXG68545.1"/>
    </source>
</evidence>
<organism evidence="1 2">
    <name type="scientific">Rhodococcus sovatensis</name>
    <dbReference type="NCBI Taxonomy" id="1805840"/>
    <lineage>
        <taxon>Bacteria</taxon>
        <taxon>Bacillati</taxon>
        <taxon>Actinomycetota</taxon>
        <taxon>Actinomycetes</taxon>
        <taxon>Mycobacteriales</taxon>
        <taxon>Nocardiaceae</taxon>
        <taxon>Rhodococcus</taxon>
    </lineage>
</organism>
<dbReference type="Gene3D" id="3.40.50.1980">
    <property type="entry name" value="Nitrogenase molybdenum iron protein domain"/>
    <property type="match status" value="1"/>
</dbReference>
<gene>
    <name evidence="1" type="ORF">WDS16_25710</name>
</gene>
<evidence type="ECO:0000313" key="2">
    <source>
        <dbReference type="Proteomes" id="UP001432000"/>
    </source>
</evidence>
<proteinExistence type="predicted"/>
<dbReference type="RefSeq" id="WP_338888815.1">
    <property type="nucleotide sequence ID" value="NZ_CP147846.1"/>
</dbReference>
<reference evidence="1 2" key="1">
    <citation type="submission" date="2024-03" db="EMBL/GenBank/DDBJ databases">
        <title>Natural products discovery in diverse microorganisms through a two-stage MS feature dereplication strategy.</title>
        <authorList>
            <person name="Zhang R."/>
        </authorList>
    </citation>
    <scope>NUCLEOTIDE SEQUENCE [LARGE SCALE GENOMIC DNA]</scope>
    <source>
        <strain evidence="1 2">18930</strain>
    </source>
</reference>
<sequence>MSSAAQRRLTRSRRTGAQWQERLLLLGSLTGDVLVISNQASDQAEFDAWFANPLIARLPSVQNDQAIVLNLSPERRVTYNGELQEFTGHFGRTCWCPSFRTSSAD</sequence>